<dbReference type="AlphaFoldDB" id="A0A2W2B6H9"/>
<evidence type="ECO:0008006" key="3">
    <source>
        <dbReference type="Google" id="ProtNLM"/>
    </source>
</evidence>
<dbReference type="InterPro" id="IPR004027">
    <property type="entry name" value="SEC_C_motif"/>
</dbReference>
<comment type="caution">
    <text evidence="1">The sequence shown here is derived from an EMBL/GenBank/DDBJ whole genome shotgun (WGS) entry which is preliminary data.</text>
</comment>
<evidence type="ECO:0000313" key="1">
    <source>
        <dbReference type="EMBL" id="PZF71597.1"/>
    </source>
</evidence>
<dbReference type="Pfam" id="PF02810">
    <property type="entry name" value="SEC-C"/>
    <property type="match status" value="1"/>
</dbReference>
<dbReference type="Proteomes" id="UP000248745">
    <property type="component" value="Unassembled WGS sequence"/>
</dbReference>
<keyword evidence="2" id="KW-1185">Reference proteome</keyword>
<protein>
    <recommendedName>
        <fullName evidence="3">SEC-C domain-containing protein</fullName>
    </recommendedName>
</protein>
<dbReference type="RefSeq" id="WP_110999971.1">
    <property type="nucleotide sequence ID" value="NZ_QKTW01000022.1"/>
</dbReference>
<proteinExistence type="predicted"/>
<dbReference type="OrthoDB" id="1551443at2"/>
<organism evidence="1 2">
    <name type="scientific">Taibaiella soli</name>
    <dbReference type="NCBI Taxonomy" id="1649169"/>
    <lineage>
        <taxon>Bacteria</taxon>
        <taxon>Pseudomonadati</taxon>
        <taxon>Bacteroidota</taxon>
        <taxon>Chitinophagia</taxon>
        <taxon>Chitinophagales</taxon>
        <taxon>Chitinophagaceae</taxon>
        <taxon>Taibaiella</taxon>
    </lineage>
</organism>
<name>A0A2W2B6H9_9BACT</name>
<gene>
    <name evidence="1" type="ORF">DN068_16105</name>
</gene>
<accession>A0A2W2B6H9</accession>
<evidence type="ECO:0000313" key="2">
    <source>
        <dbReference type="Proteomes" id="UP000248745"/>
    </source>
</evidence>
<sequence length="212" mass="24006">MITVPNENDPDVIKLLRIVNATHEPIGVEIKPEPNAKVIDCFNVVKKKVEESGGKCICGWQVWKDDYLIEAEAHAVWETPEEELIDLTPKGLPVPVTSILFVEDERMNYQGKQIDSVRMNITNNKLADDLITVCKKIFQFGNEGDRANYYDLSQIMNPEQLHHLKYLHGLKGLINMMLQNGGSKRSQCPCGSGMIYKDCHGKNLLSIINRIK</sequence>
<dbReference type="EMBL" id="QKTW01000022">
    <property type="protein sequence ID" value="PZF71597.1"/>
    <property type="molecule type" value="Genomic_DNA"/>
</dbReference>
<reference evidence="1 2" key="1">
    <citation type="submission" date="2018-06" db="EMBL/GenBank/DDBJ databases">
        <title>Mucibacter soli gen. nov., sp. nov., a new member of the family Chitinophagaceae producing mucin.</title>
        <authorList>
            <person name="Kim M.-K."/>
            <person name="Park S."/>
            <person name="Kim T.-S."/>
            <person name="Joung Y."/>
            <person name="Han J.-H."/>
            <person name="Kim S.B."/>
        </authorList>
    </citation>
    <scope>NUCLEOTIDE SEQUENCE [LARGE SCALE GENOMIC DNA]</scope>
    <source>
        <strain evidence="1 2">R1-15</strain>
    </source>
</reference>